<organism evidence="3 4">
    <name type="scientific">Anaerolinea thermophila (strain DSM 14523 / JCM 11388 / NBRC 100420 / UNI-1)</name>
    <dbReference type="NCBI Taxonomy" id="926569"/>
    <lineage>
        <taxon>Bacteria</taxon>
        <taxon>Bacillati</taxon>
        <taxon>Chloroflexota</taxon>
        <taxon>Anaerolineae</taxon>
        <taxon>Anaerolineales</taxon>
        <taxon>Anaerolineaceae</taxon>
        <taxon>Anaerolinea</taxon>
    </lineage>
</organism>
<evidence type="ECO:0008006" key="5">
    <source>
        <dbReference type="Google" id="ProtNLM"/>
    </source>
</evidence>
<dbReference type="InterPro" id="IPR012334">
    <property type="entry name" value="Pectin_lyas_fold"/>
</dbReference>
<name>E8N390_ANATU</name>
<feature type="compositionally biased region" description="Polar residues" evidence="1">
    <location>
        <begin position="750"/>
        <end position="771"/>
    </location>
</feature>
<evidence type="ECO:0000313" key="3">
    <source>
        <dbReference type="EMBL" id="BAJ62904.1"/>
    </source>
</evidence>
<reference evidence="3 4" key="1">
    <citation type="submission" date="2010-12" db="EMBL/GenBank/DDBJ databases">
        <title>Whole genome sequence of Anaerolinea thermophila UNI-1.</title>
        <authorList>
            <person name="Narita-Yamada S."/>
            <person name="Kishi E."/>
            <person name="Watanabe Y."/>
            <person name="Takasaki K."/>
            <person name="Ankai A."/>
            <person name="Oguchi A."/>
            <person name="Fukui S."/>
            <person name="Takahashi M."/>
            <person name="Yashiro I."/>
            <person name="Hosoyama A."/>
            <person name="Sekiguchi Y."/>
            <person name="Hanada S."/>
            <person name="Fujita N."/>
        </authorList>
    </citation>
    <scope>NUCLEOTIDE SEQUENCE [LARGE SCALE GENOMIC DNA]</scope>
    <source>
        <strain evidence="4">DSM 14523 / JCM 11388 / NBRC 100420 / UNI-1</strain>
    </source>
</reference>
<dbReference type="InParanoid" id="E8N390"/>
<dbReference type="Proteomes" id="UP000008922">
    <property type="component" value="Chromosome"/>
</dbReference>
<evidence type="ECO:0000256" key="1">
    <source>
        <dbReference type="SAM" id="MobiDB-lite"/>
    </source>
</evidence>
<dbReference type="InterPro" id="IPR011050">
    <property type="entry name" value="Pectin_lyase_fold/virulence"/>
</dbReference>
<dbReference type="STRING" id="926569.ANT_08700"/>
<feature type="region of interest" description="Disordered" evidence="1">
    <location>
        <begin position="737"/>
        <end position="833"/>
    </location>
</feature>
<dbReference type="SUPFAM" id="SSF51126">
    <property type="entry name" value="Pectin lyase-like"/>
    <property type="match status" value="1"/>
</dbReference>
<dbReference type="InterPro" id="IPR013783">
    <property type="entry name" value="Ig-like_fold"/>
</dbReference>
<keyword evidence="2" id="KW-0472">Membrane</keyword>
<dbReference type="HOGENOM" id="CLU_319501_0_0_0"/>
<gene>
    <name evidence="3" type="ordered locus">ANT_08700</name>
</gene>
<dbReference type="Gene3D" id="2.60.40.10">
    <property type="entry name" value="Immunoglobulins"/>
    <property type="match status" value="1"/>
</dbReference>
<dbReference type="KEGG" id="atm:ANT_08700"/>
<dbReference type="EMBL" id="AP012029">
    <property type="protein sequence ID" value="BAJ62904.1"/>
    <property type="molecule type" value="Genomic_DNA"/>
</dbReference>
<dbReference type="AlphaFoldDB" id="E8N390"/>
<keyword evidence="4" id="KW-1185">Reference proteome</keyword>
<evidence type="ECO:0000313" key="4">
    <source>
        <dbReference type="Proteomes" id="UP000008922"/>
    </source>
</evidence>
<accession>E8N390</accession>
<evidence type="ECO:0000256" key="2">
    <source>
        <dbReference type="SAM" id="Phobius"/>
    </source>
</evidence>
<dbReference type="Gene3D" id="2.160.20.10">
    <property type="entry name" value="Single-stranded right-handed beta-helix, Pectin lyase-like"/>
    <property type="match status" value="1"/>
</dbReference>
<sequence length="909" mass="95194">MFSIAGTIEKSYHIGKSFMPFKRIWMIGLFTLILISLRVSLTHAEPVRQSTSLTLLAPAGCPAGGCAAGQRLSYRLNFEVGQYAPSASNPNVKVCVYLPANWLDASSVQMDTTGGFTGISYTNVTSSGCAEDTLPPTGYVLASAVQTQMNAGYFYDTLNFHFRIARSATAPGSILMRVFEDTTGSGTWVRTGQAFTSQMSVLAWTGSTAYIAASPSACTQLPCFLNSEGDAAGGVGTGLRDAIDALPAGGRVVVLGTVTLKGQAVTLNKPLTLEGGANAVLTGDGSVCNNPMLEITAGATLRGLTLNDDPCTSPNRTLILLNTSDAVLIESNDLFNGADAISVANVGGSLTVRYNHITGNSGYALYWGSTSSAPLVLVANNLHQNRSGSAVECAAGATAPVANRLANHNYWGEGVVPSANDSHCTLDPARRLGAPIARNSTSAGVRAARLTVTTTKTYLFDNQIALQRSSDGSDVDVYVVNHGMDVPASVPSFSAGVGSPNPCGYAFDVFLAENASPSGTLELSFKYNRSAACIAVIESTQYCELSANASKYPLWWLDPAGVLTAGWDTTGQNPAGSGAGGVSGQTTTCDMGQDEIRVAIDTSGKPSFSELGFTPFMVGLPIPATFRLLASNQTVTVQWSTTTEADITGFYVLRSLSATGPFDPITDLIPRKGSALSGSDYTFVDGGRTNGVMNYYRLKVMRADGGYVYSDILSIVPNTPTPTFTPTRTRTWTPIPTFTATFRPFPSPTRAATTRPVNTPTRVASLTPTRSATAITGTPRTPTRTATPTAGTPGAPTPTIEGYLPPEQGTPFPTSDGGYLPPAEPTLNPGGTIEATTTATVELSGTPASTEVETTITPSPTASLEAPASVRSASDWISLVLGLLFGGSVGLGFLWYLFLRKERQDHSDV</sequence>
<protein>
    <recommendedName>
        <fullName evidence="5">Right handed beta helix domain-containing protein</fullName>
    </recommendedName>
</protein>
<proteinExistence type="predicted"/>
<keyword evidence="2" id="KW-0812">Transmembrane</keyword>
<feature type="compositionally biased region" description="Low complexity" evidence="1">
    <location>
        <begin position="772"/>
        <end position="800"/>
    </location>
</feature>
<keyword evidence="2" id="KW-1133">Transmembrane helix</keyword>
<feature type="transmembrane region" description="Helical" evidence="2">
    <location>
        <begin position="876"/>
        <end position="899"/>
    </location>
</feature>